<evidence type="ECO:0000256" key="1">
    <source>
        <dbReference type="ARBA" id="ARBA00006484"/>
    </source>
</evidence>
<keyword evidence="2" id="KW-0560">Oxidoreductase</keyword>
<proteinExistence type="inferred from homology"/>
<evidence type="ECO:0000313" key="3">
    <source>
        <dbReference type="EMBL" id="KAK8044664.1"/>
    </source>
</evidence>
<dbReference type="PANTHER" id="PTHR43899:SF13">
    <property type="entry name" value="RH59310P"/>
    <property type="match status" value="1"/>
</dbReference>
<dbReference type="EMBL" id="JAQQWK010000003">
    <property type="protein sequence ID" value="KAK8044664.1"/>
    <property type="molecule type" value="Genomic_DNA"/>
</dbReference>
<comment type="caution">
    <text evidence="3">The sequence shown here is derived from an EMBL/GenBank/DDBJ whole genome shotgun (WGS) entry which is preliminary data.</text>
</comment>
<dbReference type="Gene3D" id="3.40.50.720">
    <property type="entry name" value="NAD(P)-binding Rossmann-like Domain"/>
    <property type="match status" value="1"/>
</dbReference>
<dbReference type="InterPro" id="IPR036291">
    <property type="entry name" value="NAD(P)-bd_dom_sf"/>
</dbReference>
<keyword evidence="4" id="KW-1185">Reference proteome</keyword>
<accession>A0ABR1TDG4</accession>
<organism evidence="3 4">
    <name type="scientific">Apiospora rasikravindrae</name>
    <dbReference type="NCBI Taxonomy" id="990691"/>
    <lineage>
        <taxon>Eukaryota</taxon>
        <taxon>Fungi</taxon>
        <taxon>Dikarya</taxon>
        <taxon>Ascomycota</taxon>
        <taxon>Pezizomycotina</taxon>
        <taxon>Sordariomycetes</taxon>
        <taxon>Xylariomycetidae</taxon>
        <taxon>Amphisphaeriales</taxon>
        <taxon>Apiosporaceae</taxon>
        <taxon>Apiospora</taxon>
    </lineage>
</organism>
<gene>
    <name evidence="3" type="ORF">PG993_004688</name>
</gene>
<dbReference type="PANTHER" id="PTHR43899">
    <property type="entry name" value="RH59310P"/>
    <property type="match status" value="1"/>
</dbReference>
<sequence length="349" mass="37756">MLTTIFTLLGLTWALSTLLGAFNLVRLYLLTPSKLHHYVYHSRTSGGAQKEQQKEPWAVVTGASDGIGRFLAQELAAAGLNVVLHGRNTAKLEKVQAELQRAHPARSFRLLVADADYDEGQPGLDVEAMAKKELDGLHITVLVNNVGGGIRNPLMGDFLEYSPRQNTEAVSKESLFAMHLTHTLLPQLRKNRPGGALIISVGSMADVGMPLTAMYSACKAFNKTLFETLALEDKLARAEDRGKNGANSSGVEIMYVRLGDVTDVSWRRGTGTLIMPNAQTAARAILARVGCGKSVVTAHWAHELIRLGTGALPDWLLERLLLSIMSGWKAEVERNGGDASASIVGNGFF</sequence>
<dbReference type="SUPFAM" id="SSF51735">
    <property type="entry name" value="NAD(P)-binding Rossmann-fold domains"/>
    <property type="match status" value="1"/>
</dbReference>
<dbReference type="PRINTS" id="PR00081">
    <property type="entry name" value="GDHRDH"/>
</dbReference>
<protein>
    <submittedName>
        <fullName evidence="3">Short chain dehydrogenase</fullName>
    </submittedName>
</protein>
<dbReference type="Pfam" id="PF00106">
    <property type="entry name" value="adh_short"/>
    <property type="match status" value="1"/>
</dbReference>
<evidence type="ECO:0000313" key="4">
    <source>
        <dbReference type="Proteomes" id="UP001444661"/>
    </source>
</evidence>
<dbReference type="InterPro" id="IPR002347">
    <property type="entry name" value="SDR_fam"/>
</dbReference>
<reference evidence="3 4" key="1">
    <citation type="submission" date="2023-01" db="EMBL/GenBank/DDBJ databases">
        <title>Analysis of 21 Apiospora genomes using comparative genomics revels a genus with tremendous synthesis potential of carbohydrate active enzymes and secondary metabolites.</title>
        <authorList>
            <person name="Sorensen T."/>
        </authorList>
    </citation>
    <scope>NUCLEOTIDE SEQUENCE [LARGE SCALE GENOMIC DNA]</scope>
    <source>
        <strain evidence="3 4">CBS 33761</strain>
    </source>
</reference>
<name>A0ABR1TDG4_9PEZI</name>
<comment type="similarity">
    <text evidence="1">Belongs to the short-chain dehydrogenases/reductases (SDR) family.</text>
</comment>
<dbReference type="InterPro" id="IPR051019">
    <property type="entry name" value="VLCFA-Steroid_DH"/>
</dbReference>
<evidence type="ECO:0000256" key="2">
    <source>
        <dbReference type="ARBA" id="ARBA00023002"/>
    </source>
</evidence>
<dbReference type="Proteomes" id="UP001444661">
    <property type="component" value="Unassembled WGS sequence"/>
</dbReference>